<dbReference type="OrthoDB" id="401311at2"/>
<evidence type="ECO:0000259" key="3">
    <source>
        <dbReference type="Pfam" id="PF26361"/>
    </source>
</evidence>
<dbReference type="EMBL" id="LR214972">
    <property type="protein sequence ID" value="VEU63278.1"/>
    <property type="molecule type" value="Genomic_DNA"/>
</dbReference>
<dbReference type="Pfam" id="PF26360">
    <property type="entry name" value="MIB_M1"/>
    <property type="match status" value="1"/>
</dbReference>
<proteinExistence type="predicted"/>
<feature type="domain" description="Mycoplasma immunoglobulin binding protein M2" evidence="4">
    <location>
        <begin position="570"/>
        <end position="764"/>
    </location>
</feature>
<organism evidence="5 6">
    <name type="scientific">Mycoplasmopsis bovirhinis</name>
    <dbReference type="NCBI Taxonomy" id="29553"/>
    <lineage>
        <taxon>Bacteria</taxon>
        <taxon>Bacillati</taxon>
        <taxon>Mycoplasmatota</taxon>
        <taxon>Mycoplasmoidales</taxon>
        <taxon>Metamycoplasmataceae</taxon>
        <taxon>Mycoplasmopsis</taxon>
    </lineage>
</organism>
<evidence type="ECO:0000313" key="5">
    <source>
        <dbReference type="EMBL" id="VEU63278.1"/>
    </source>
</evidence>
<dbReference type="AlphaFoldDB" id="A0A449AE60"/>
<sequence length="776" mass="87716">MLKRKQKLYLIIGSSGIVASGVTTTLISQTQSQSEPFKFKIDTDAKPNFQAEQVDQSKSQISASDYNLPKVQNPPVVEPPIVKDPETTVFNPIIQNPDKEKKEEDKELPPATSDPIKDQETKITNEPAPTPVPNPEPEKKAIKIKIENIQFEADVATIPKRQYEQSDVEKGITNRIPYYAEITHDVLNVKNALTEENIGKTITAAQNKATKIAAGISPFVASLSDDRDIEAKQAQIKNDGTVSEHFGNIWFRYHRLLTSKENVKKYLLDSVTDEQLDKWWNMKETLTWPRSIGTETRELGKMLILMHIDPKKITKISQTEKDSLEKGFIIPEYGGDISVNEAGEWTSSTHEPVVNTVTAEYKRNNQVYRVMGNNDSYWRNSEDILKGKYANWNDRDVTAQYRSEGLDIPNSGIKITEYTRLAKVENALVDREKTVVVTIDVVQPGAYQKAEKLIKDLQAKGKDITGYRLMNIGKSGADQNMDKIFAALPNKLPLLELFFESKNTTALKYLKNKEIDELSLLSNNRLNVNSDDWSINPWALNKVAWVNMADYNTTFSTDPNQPPFYARITFDNLAFDAEDYTIPGDFTIINNGLRMAYWTRNNERIFQGAWGPGLKPDRSSDGNSYPMGVDFSRIPAIKTLRGLEFNDVSGKQSSKRMLNKIKLFNDSNIWTVTTTDMNEAQFDDIIVKNNQYPKSKITFSNGRSTQSIRINATQSVQNLNSNGLRHLAALIEYSDGTFNRNTQILVTDGAVALYNTLKNAGYNVRYASTEDEYEIV</sequence>
<dbReference type="InterPro" id="IPR058861">
    <property type="entry name" value="MIB_arm"/>
</dbReference>
<dbReference type="Proteomes" id="UP000289952">
    <property type="component" value="Chromosome"/>
</dbReference>
<dbReference type="InterPro" id="IPR058860">
    <property type="entry name" value="MIB_M2"/>
</dbReference>
<keyword evidence="6" id="KW-1185">Reference proteome</keyword>
<feature type="domain" description="Mycoplasma immunoglobulin binding protein arm" evidence="3">
    <location>
        <begin position="194"/>
        <end position="353"/>
    </location>
</feature>
<dbReference type="InterPro" id="IPR030941">
    <property type="entry name" value="Predic_Ig_block"/>
</dbReference>
<dbReference type="Pfam" id="PF26364">
    <property type="entry name" value="MIB_M2"/>
    <property type="match status" value="1"/>
</dbReference>
<accession>A0A449AE60</accession>
<evidence type="ECO:0008006" key="7">
    <source>
        <dbReference type="Google" id="ProtNLM"/>
    </source>
</evidence>
<feature type="domain" description="IgG-blocking virulence" evidence="2">
    <location>
        <begin position="357"/>
        <end position="558"/>
    </location>
</feature>
<feature type="compositionally biased region" description="Basic and acidic residues" evidence="1">
    <location>
        <begin position="97"/>
        <end position="108"/>
    </location>
</feature>
<dbReference type="Pfam" id="PF26361">
    <property type="entry name" value="MIB_arm"/>
    <property type="match status" value="1"/>
</dbReference>
<evidence type="ECO:0000259" key="2">
    <source>
        <dbReference type="Pfam" id="PF26360"/>
    </source>
</evidence>
<reference evidence="5 6" key="1">
    <citation type="submission" date="2019-01" db="EMBL/GenBank/DDBJ databases">
        <authorList>
            <consortium name="Pathogen Informatics"/>
        </authorList>
    </citation>
    <scope>NUCLEOTIDE SEQUENCE [LARGE SCALE GENOMIC DNA]</scope>
    <source>
        <strain evidence="5 6">NCTC10118</strain>
    </source>
</reference>
<dbReference type="RefSeq" id="WP_129621480.1">
    <property type="nucleotide sequence ID" value="NZ_LR214972.1"/>
</dbReference>
<feature type="region of interest" description="Disordered" evidence="1">
    <location>
        <begin position="50"/>
        <end position="137"/>
    </location>
</feature>
<evidence type="ECO:0000259" key="4">
    <source>
        <dbReference type="Pfam" id="PF26364"/>
    </source>
</evidence>
<name>A0A449AE60_9BACT</name>
<evidence type="ECO:0000313" key="6">
    <source>
        <dbReference type="Proteomes" id="UP000289952"/>
    </source>
</evidence>
<dbReference type="InterPro" id="IPR030942">
    <property type="entry name" value="Mycoplas_M_dom"/>
</dbReference>
<dbReference type="NCBIfam" id="TIGR04526">
    <property type="entry name" value="predic_Ig_block"/>
    <property type="match status" value="1"/>
</dbReference>
<protein>
    <recommendedName>
        <fullName evidence="7">Immunoglobulin-blocking virulence protein</fullName>
    </recommendedName>
</protein>
<gene>
    <name evidence="5" type="ORF">NCTC10118_00385</name>
</gene>
<dbReference type="NCBIfam" id="TIGR04524">
    <property type="entry name" value="mycoplas_M_dom"/>
    <property type="match status" value="1"/>
</dbReference>
<evidence type="ECO:0000256" key="1">
    <source>
        <dbReference type="SAM" id="MobiDB-lite"/>
    </source>
</evidence>
<feature type="compositionally biased region" description="Polar residues" evidence="1">
    <location>
        <begin position="50"/>
        <end position="65"/>
    </location>
</feature>